<keyword evidence="5" id="KW-1185">Reference proteome</keyword>
<dbReference type="Pfam" id="PF22936">
    <property type="entry name" value="Pol_BBD"/>
    <property type="match status" value="1"/>
</dbReference>
<dbReference type="Proteomes" id="UP000826656">
    <property type="component" value="Unassembled WGS sequence"/>
</dbReference>
<evidence type="ECO:0000259" key="3">
    <source>
        <dbReference type="Pfam" id="PF22936"/>
    </source>
</evidence>
<name>A0ABQ7V3Y7_SOLTU</name>
<feature type="region of interest" description="Disordered" evidence="1">
    <location>
        <begin position="227"/>
        <end position="258"/>
    </location>
</feature>
<feature type="domain" description="Retrovirus-related Pol polyprotein from transposon TNT 1-94-like beta-barrel" evidence="3">
    <location>
        <begin position="363"/>
        <end position="410"/>
    </location>
</feature>
<evidence type="ECO:0000259" key="2">
    <source>
        <dbReference type="Pfam" id="PF14244"/>
    </source>
</evidence>
<feature type="compositionally biased region" description="Basic residues" evidence="1">
    <location>
        <begin position="246"/>
        <end position="255"/>
    </location>
</feature>
<comment type="caution">
    <text evidence="4">The sequence shown here is derived from an EMBL/GenBank/DDBJ whole genome shotgun (WGS) entry which is preliminary data.</text>
</comment>
<dbReference type="InterPro" id="IPR029472">
    <property type="entry name" value="Copia-like_N"/>
</dbReference>
<feature type="compositionally biased region" description="Polar residues" evidence="1">
    <location>
        <begin position="227"/>
        <end position="238"/>
    </location>
</feature>
<dbReference type="InterPro" id="IPR054722">
    <property type="entry name" value="PolX-like_BBD"/>
</dbReference>
<evidence type="ECO:0000313" key="4">
    <source>
        <dbReference type="EMBL" id="KAH0758777.1"/>
    </source>
</evidence>
<dbReference type="PANTHER" id="PTHR37610:SF6">
    <property type="entry name" value="GAG-POLYPEPTIDE OF LTR COPIA-TYPE-RELATED"/>
    <property type="match status" value="1"/>
</dbReference>
<proteinExistence type="predicted"/>
<dbReference type="EMBL" id="JAIVGD010000015">
    <property type="protein sequence ID" value="KAH0758777.1"/>
    <property type="molecule type" value="Genomic_DNA"/>
</dbReference>
<sequence length="424" mass="47953">MGTPAAKTVLPSERSSTLNEQHSHVMRIDIHHPYFLHNSDSPRMNLITSTFDGKGFLGWRRSILIALSAKKKLGFINGTYTAPDPQNPQFAQWSCCNDMVISWLLNSLTKEITDSVIYSKTAKELWDSLEHRFGRTNGAKLYHLQKELSGTIQGNSDIVGYFIKLKRLWDELDALKIMICCSCDENQRETYAHNSFSNNDMGFMANSQGRNFQRSCNFVSKRNFSQDNFAPQKNSIPNQRGGRGNYKNKGRRNKRIGYPDDFEFTKSKDFYPSKPKGFQGRANGAFPSEDNSEIQGMTQQQGTPSNIFYQLNKEQYVALVKQVAKDLKMEQNSTTVGFNASVISGTVQKYSTSCLTLFNSSTWIIDSGASKHMCFDSQFFTYLTLLPVPLHITLPNSFRIIVTHTGSVPILPNLTLNTTKKIAF</sequence>
<evidence type="ECO:0000313" key="5">
    <source>
        <dbReference type="Proteomes" id="UP000826656"/>
    </source>
</evidence>
<evidence type="ECO:0008006" key="6">
    <source>
        <dbReference type="Google" id="ProtNLM"/>
    </source>
</evidence>
<dbReference type="PANTHER" id="PTHR37610">
    <property type="entry name" value="CCHC-TYPE DOMAIN-CONTAINING PROTEIN"/>
    <property type="match status" value="1"/>
</dbReference>
<evidence type="ECO:0000256" key="1">
    <source>
        <dbReference type="SAM" id="MobiDB-lite"/>
    </source>
</evidence>
<accession>A0ABQ7V3Y7</accession>
<feature type="domain" description="Retrotransposon Copia-like N-terminal" evidence="2">
    <location>
        <begin position="37"/>
        <end position="83"/>
    </location>
</feature>
<protein>
    <recommendedName>
        <fullName evidence="6">Retrotransposon Copia-like N-terminal domain-containing protein</fullName>
    </recommendedName>
</protein>
<organism evidence="4 5">
    <name type="scientific">Solanum tuberosum</name>
    <name type="common">Potato</name>
    <dbReference type="NCBI Taxonomy" id="4113"/>
    <lineage>
        <taxon>Eukaryota</taxon>
        <taxon>Viridiplantae</taxon>
        <taxon>Streptophyta</taxon>
        <taxon>Embryophyta</taxon>
        <taxon>Tracheophyta</taxon>
        <taxon>Spermatophyta</taxon>
        <taxon>Magnoliopsida</taxon>
        <taxon>eudicotyledons</taxon>
        <taxon>Gunneridae</taxon>
        <taxon>Pentapetalae</taxon>
        <taxon>asterids</taxon>
        <taxon>lamiids</taxon>
        <taxon>Solanales</taxon>
        <taxon>Solanaceae</taxon>
        <taxon>Solanoideae</taxon>
        <taxon>Solaneae</taxon>
        <taxon>Solanum</taxon>
    </lineage>
</organism>
<reference evidence="4 5" key="1">
    <citation type="journal article" date="2021" name="bioRxiv">
        <title>Chromosome-scale and haplotype-resolved genome assembly of a tetraploid potato cultivar.</title>
        <authorList>
            <person name="Sun H."/>
            <person name="Jiao W.-B."/>
            <person name="Krause K."/>
            <person name="Campoy J.A."/>
            <person name="Goel M."/>
            <person name="Folz-Donahue K."/>
            <person name="Kukat C."/>
            <person name="Huettel B."/>
            <person name="Schneeberger K."/>
        </authorList>
    </citation>
    <scope>NUCLEOTIDE SEQUENCE [LARGE SCALE GENOMIC DNA]</scope>
    <source>
        <strain evidence="4">SolTubOtavaFocal</strain>
        <tissue evidence="4">Leaves</tissue>
    </source>
</reference>
<gene>
    <name evidence="4" type="ORF">KY290_022270</name>
</gene>
<dbReference type="Pfam" id="PF14244">
    <property type="entry name" value="Retrotran_gag_3"/>
    <property type="match status" value="1"/>
</dbReference>